<reference evidence="2 3" key="1">
    <citation type="submission" date="2018-11" db="EMBL/GenBank/DDBJ databases">
        <title>Taxonoimc description of Halomarina strain SPP-AMP-1.</title>
        <authorList>
            <person name="Pal Y."/>
            <person name="Srinivasana K."/>
            <person name="Verma A."/>
            <person name="Kumar P."/>
        </authorList>
    </citation>
    <scope>NUCLEOTIDE SEQUENCE [LARGE SCALE GENOMIC DNA]</scope>
    <source>
        <strain evidence="2 3">SPP-AMP-1</strain>
    </source>
</reference>
<name>A0A3P3RDG4_9EURY</name>
<dbReference type="PANTHER" id="PTHR35519:SF2">
    <property type="entry name" value="PH DOMAIN PROTEIN"/>
    <property type="match status" value="1"/>
</dbReference>
<organism evidence="2 3">
    <name type="scientific">Halocatena pleomorpha</name>
    <dbReference type="NCBI Taxonomy" id="1785090"/>
    <lineage>
        <taxon>Archaea</taxon>
        <taxon>Methanobacteriati</taxon>
        <taxon>Methanobacteriota</taxon>
        <taxon>Stenosarchaea group</taxon>
        <taxon>Halobacteria</taxon>
        <taxon>Halobacteriales</taxon>
        <taxon>Natronomonadaceae</taxon>
        <taxon>Halocatena</taxon>
    </lineage>
</organism>
<accession>A0A3P3RDG4</accession>
<dbReference type="Proteomes" id="UP000282322">
    <property type="component" value="Unassembled WGS sequence"/>
</dbReference>
<sequence>MVTDNELSNATPKQRAAVRRTRTVARILDESVRVPGTNFRFGVDPLVGILPVSGDTAVAVLSFYIVFEAVRLGVPPKTLAMMGLNIAADVVVGSIPILGTLFDAVWKANVRNVALLEEQIEKSE</sequence>
<dbReference type="OrthoDB" id="156248at2157"/>
<proteinExistence type="predicted"/>
<protein>
    <submittedName>
        <fullName evidence="2">DUF4112 domain-containing protein</fullName>
    </submittedName>
</protein>
<feature type="transmembrane region" description="Helical" evidence="1">
    <location>
        <begin position="79"/>
        <end position="102"/>
    </location>
</feature>
<dbReference type="PANTHER" id="PTHR35519">
    <property type="entry name" value="MEMBRANE PROTEINS"/>
    <property type="match status" value="1"/>
</dbReference>
<keyword evidence="1" id="KW-0472">Membrane</keyword>
<dbReference type="InterPro" id="IPR025187">
    <property type="entry name" value="DUF4112"/>
</dbReference>
<evidence type="ECO:0000256" key="1">
    <source>
        <dbReference type="SAM" id="Phobius"/>
    </source>
</evidence>
<keyword evidence="3" id="KW-1185">Reference proteome</keyword>
<evidence type="ECO:0000313" key="2">
    <source>
        <dbReference type="EMBL" id="RRJ31547.1"/>
    </source>
</evidence>
<comment type="caution">
    <text evidence="2">The sequence shown here is derived from an EMBL/GenBank/DDBJ whole genome shotgun (WGS) entry which is preliminary data.</text>
</comment>
<dbReference type="Pfam" id="PF13430">
    <property type="entry name" value="DUF4112"/>
    <property type="match status" value="1"/>
</dbReference>
<keyword evidence="1" id="KW-1133">Transmembrane helix</keyword>
<dbReference type="AlphaFoldDB" id="A0A3P3RDG4"/>
<keyword evidence="1" id="KW-0812">Transmembrane</keyword>
<feature type="transmembrane region" description="Helical" evidence="1">
    <location>
        <begin position="46"/>
        <end position="67"/>
    </location>
</feature>
<gene>
    <name evidence="2" type="ORF">EIK79_07490</name>
</gene>
<dbReference type="EMBL" id="RRCH01000014">
    <property type="protein sequence ID" value="RRJ31547.1"/>
    <property type="molecule type" value="Genomic_DNA"/>
</dbReference>
<evidence type="ECO:0000313" key="3">
    <source>
        <dbReference type="Proteomes" id="UP000282322"/>
    </source>
</evidence>